<dbReference type="Gene3D" id="1.20.58.480">
    <property type="match status" value="1"/>
</dbReference>
<keyword evidence="3" id="KW-1185">Reference proteome</keyword>
<proteinExistence type="predicted"/>
<accession>A0A2V4N0T0</accession>
<feature type="region of interest" description="Disordered" evidence="1">
    <location>
        <begin position="345"/>
        <end position="366"/>
    </location>
</feature>
<dbReference type="Proteomes" id="UP000248039">
    <property type="component" value="Unassembled WGS sequence"/>
</dbReference>
<gene>
    <name evidence="2" type="ORF">C7C46_30255</name>
</gene>
<name>A0A2V4N0T0_9ACTN</name>
<dbReference type="SUPFAM" id="SSF140959">
    <property type="entry name" value="Indolic compounds 2,3-dioxygenase-like"/>
    <property type="match status" value="1"/>
</dbReference>
<evidence type="ECO:0000313" key="2">
    <source>
        <dbReference type="EMBL" id="PYC67423.1"/>
    </source>
</evidence>
<dbReference type="Pfam" id="PF08933">
    <property type="entry name" value="PrnB"/>
    <property type="match status" value="1"/>
</dbReference>
<dbReference type="GO" id="GO:0046872">
    <property type="term" value="F:metal ion binding"/>
    <property type="evidence" value="ECO:0007669"/>
    <property type="project" value="InterPro"/>
</dbReference>
<dbReference type="RefSeq" id="WP_110673127.1">
    <property type="nucleotide sequence ID" value="NZ_PYBW01000151.1"/>
</dbReference>
<comment type="caution">
    <text evidence="2">The sequence shown here is derived from an EMBL/GenBank/DDBJ whole genome shotgun (WGS) entry which is preliminary data.</text>
</comment>
<dbReference type="Gene3D" id="1.20.58.1320">
    <property type="match status" value="1"/>
</dbReference>
<dbReference type="OrthoDB" id="918766at2"/>
<dbReference type="GO" id="GO:0019441">
    <property type="term" value="P:L-tryptophan catabolic process to kynurenine"/>
    <property type="evidence" value="ECO:0007669"/>
    <property type="project" value="InterPro"/>
</dbReference>
<dbReference type="AlphaFoldDB" id="A0A2V4N0T0"/>
<evidence type="ECO:0000313" key="3">
    <source>
        <dbReference type="Proteomes" id="UP000248039"/>
    </source>
</evidence>
<dbReference type="EMBL" id="PYBW01000151">
    <property type="protein sequence ID" value="PYC67423.1"/>
    <property type="molecule type" value="Genomic_DNA"/>
</dbReference>
<dbReference type="GO" id="GO:0020037">
    <property type="term" value="F:heme binding"/>
    <property type="evidence" value="ECO:0007669"/>
    <property type="project" value="InterPro"/>
</dbReference>
<protein>
    <submittedName>
        <fullName evidence="2">Monodechloroaminopyrrolnitrin synthase PrnB</fullName>
    </submittedName>
</protein>
<reference evidence="2 3" key="1">
    <citation type="submission" date="2018-03" db="EMBL/GenBank/DDBJ databases">
        <title>Bioinformatic expansion and discovery of thiopeptide antibiotics.</title>
        <authorList>
            <person name="Schwalen C.J."/>
            <person name="Hudson G.A."/>
            <person name="Mitchell D.A."/>
        </authorList>
    </citation>
    <scope>NUCLEOTIDE SEQUENCE [LARGE SCALE GENOMIC DNA]</scope>
    <source>
        <strain evidence="2 3">ATCC 21389</strain>
    </source>
</reference>
<organism evidence="2 3">
    <name type="scientific">Streptomyces tateyamensis</name>
    <dbReference type="NCBI Taxonomy" id="565073"/>
    <lineage>
        <taxon>Bacteria</taxon>
        <taxon>Bacillati</taxon>
        <taxon>Actinomycetota</taxon>
        <taxon>Actinomycetes</taxon>
        <taxon>Kitasatosporales</taxon>
        <taxon>Streptomycetaceae</taxon>
        <taxon>Streptomyces</taxon>
    </lineage>
</organism>
<dbReference type="InterPro" id="IPR037217">
    <property type="entry name" value="Trp/Indoleamine_2_3_dOase-like"/>
</dbReference>
<dbReference type="InterPro" id="IPR015029">
    <property type="entry name" value="PrnB"/>
</dbReference>
<evidence type="ECO:0000256" key="1">
    <source>
        <dbReference type="SAM" id="MobiDB-lite"/>
    </source>
</evidence>
<sequence>MRLGDTFCRQVADADPLGADRLLALLPRHNERADRRALVALLAELVAAAERAPLTGTAEQLAAVRDLGLPLGSLRRHGVEPLGAVPGAEPLLRRLGGSVGMVPRDTVLHYGAWNPTGARQRMYTGAAAESVLIHSVRVGAPSAERTALALAALSEQDPAAPEYADALAEAGARLRPLVESVDAVAEQVAPAEFFTARLRPFMQEVRVGTRAYYGPAAAHLPLHLVDQLLWAGDRTDPVHRGLQLDLLEYGLPQWSRLYRERTGRESVVSAVLRALRAAGTGAPTTLLRSAQAAAALLRQLVVFRGRHLRLVRAAYTEDGPFRAGSAGAAPELVRHLLDLTRERARQVAGAHSGTGHPVSTGAGPTP</sequence>